<dbReference type="Pfam" id="PF13442">
    <property type="entry name" value="Cytochrome_CBB3"/>
    <property type="match status" value="1"/>
</dbReference>
<dbReference type="PANTHER" id="PTHR40942">
    <property type="match status" value="1"/>
</dbReference>
<dbReference type="Gene3D" id="1.10.760.10">
    <property type="entry name" value="Cytochrome c-like domain"/>
    <property type="match status" value="1"/>
</dbReference>
<dbReference type="PRINTS" id="PR00607">
    <property type="entry name" value="CYTCHROMECIE"/>
</dbReference>
<protein>
    <submittedName>
        <fullName evidence="9">Cytochrome c5 family protein</fullName>
    </submittedName>
</protein>
<dbReference type="AlphaFoldDB" id="A0A437QAM0"/>
<dbReference type="PROSITE" id="PS51007">
    <property type="entry name" value="CYTC"/>
    <property type="match status" value="1"/>
</dbReference>
<organism evidence="9 10">
    <name type="scientific">Neptunomonas marina</name>
    <dbReference type="NCBI Taxonomy" id="1815562"/>
    <lineage>
        <taxon>Bacteria</taxon>
        <taxon>Pseudomonadati</taxon>
        <taxon>Pseudomonadota</taxon>
        <taxon>Gammaproteobacteria</taxon>
        <taxon>Oceanospirillales</taxon>
        <taxon>Oceanospirillaceae</taxon>
        <taxon>Neptunomonas</taxon>
    </lineage>
</organism>
<dbReference type="EMBL" id="SACQ01000002">
    <property type="protein sequence ID" value="RVU31574.1"/>
    <property type="molecule type" value="Genomic_DNA"/>
</dbReference>
<keyword evidence="4" id="KW-0249">Electron transport</keyword>
<evidence type="ECO:0000256" key="1">
    <source>
        <dbReference type="ARBA" id="ARBA00022448"/>
    </source>
</evidence>
<sequence>MHHQKPYEVTTVKLTAKAASVLSILGLSVALSTTVGAATAEEKIVERIKPLSQVCVEGDDSCGGAVAVAAAAAGGARSGADVYNASCAACHAIGVAGAPKYGSSEWTDRGAKGIDALLETAISGIGAMPPKGTCADCSDDELKAAIQHMLDSAQ</sequence>
<evidence type="ECO:0000313" key="10">
    <source>
        <dbReference type="Proteomes" id="UP000282818"/>
    </source>
</evidence>
<keyword evidence="7" id="KW-0732">Signal</keyword>
<keyword evidence="3 6" id="KW-0479">Metal-binding</keyword>
<feature type="signal peptide" evidence="7">
    <location>
        <begin position="1"/>
        <end position="37"/>
    </location>
</feature>
<feature type="domain" description="Cytochrome c" evidence="8">
    <location>
        <begin position="74"/>
        <end position="153"/>
    </location>
</feature>
<evidence type="ECO:0000256" key="4">
    <source>
        <dbReference type="ARBA" id="ARBA00022982"/>
    </source>
</evidence>
<dbReference type="SUPFAM" id="SSF46626">
    <property type="entry name" value="Cytochrome c"/>
    <property type="match status" value="1"/>
</dbReference>
<dbReference type="GO" id="GO:0005506">
    <property type="term" value="F:iron ion binding"/>
    <property type="evidence" value="ECO:0007669"/>
    <property type="project" value="InterPro"/>
</dbReference>
<feature type="chain" id="PRO_5019149473" evidence="7">
    <location>
        <begin position="38"/>
        <end position="154"/>
    </location>
</feature>
<dbReference type="PANTHER" id="PTHR40942:SF4">
    <property type="entry name" value="CYTOCHROME C5"/>
    <property type="match status" value="1"/>
</dbReference>
<evidence type="ECO:0000256" key="2">
    <source>
        <dbReference type="ARBA" id="ARBA00022617"/>
    </source>
</evidence>
<evidence type="ECO:0000256" key="6">
    <source>
        <dbReference type="PROSITE-ProRule" id="PRU00433"/>
    </source>
</evidence>
<name>A0A437QAM0_9GAMM</name>
<gene>
    <name evidence="9" type="ORF">EOE65_06250</name>
</gene>
<evidence type="ECO:0000259" key="8">
    <source>
        <dbReference type="PROSITE" id="PS51007"/>
    </source>
</evidence>
<keyword evidence="5 6" id="KW-0408">Iron</keyword>
<dbReference type="GO" id="GO:0020037">
    <property type="term" value="F:heme binding"/>
    <property type="evidence" value="ECO:0007669"/>
    <property type="project" value="InterPro"/>
</dbReference>
<evidence type="ECO:0000313" key="9">
    <source>
        <dbReference type="EMBL" id="RVU31574.1"/>
    </source>
</evidence>
<dbReference type="InterPro" id="IPR036909">
    <property type="entry name" value="Cyt_c-like_dom_sf"/>
</dbReference>
<evidence type="ECO:0000256" key="5">
    <source>
        <dbReference type="ARBA" id="ARBA00023004"/>
    </source>
</evidence>
<accession>A0A437QAM0</accession>
<dbReference type="InterPro" id="IPR009056">
    <property type="entry name" value="Cyt_c-like_dom"/>
</dbReference>
<dbReference type="Proteomes" id="UP000282818">
    <property type="component" value="Unassembled WGS sequence"/>
</dbReference>
<dbReference type="InterPro" id="IPR002323">
    <property type="entry name" value="Cyt_CIE"/>
</dbReference>
<dbReference type="GO" id="GO:0009055">
    <property type="term" value="F:electron transfer activity"/>
    <property type="evidence" value="ECO:0007669"/>
    <property type="project" value="InterPro"/>
</dbReference>
<keyword evidence="1" id="KW-0813">Transport</keyword>
<reference evidence="9 10" key="1">
    <citation type="submission" date="2019-01" db="EMBL/GenBank/DDBJ databases">
        <authorList>
            <person name="Chen W.-M."/>
        </authorList>
    </citation>
    <scope>NUCLEOTIDE SEQUENCE [LARGE SCALE GENOMIC DNA]</scope>
    <source>
        <strain evidence="9 10">HPM-16</strain>
    </source>
</reference>
<comment type="caution">
    <text evidence="9">The sequence shown here is derived from an EMBL/GenBank/DDBJ whole genome shotgun (WGS) entry which is preliminary data.</text>
</comment>
<keyword evidence="2 6" id="KW-0349">Heme</keyword>
<evidence type="ECO:0000256" key="3">
    <source>
        <dbReference type="ARBA" id="ARBA00022723"/>
    </source>
</evidence>
<keyword evidence="10" id="KW-1185">Reference proteome</keyword>
<evidence type="ECO:0000256" key="7">
    <source>
        <dbReference type="SAM" id="SignalP"/>
    </source>
</evidence>
<proteinExistence type="predicted"/>